<dbReference type="PaxDb" id="74426-ERS852399_01317"/>
<protein>
    <submittedName>
        <fullName evidence="2">Uncharacterized protein</fullName>
    </submittedName>
</protein>
<keyword evidence="1" id="KW-1133">Transmembrane helix</keyword>
<name>A0A173ZU45_9ACTN</name>
<dbReference type="OrthoDB" id="3183034at2"/>
<evidence type="ECO:0000313" key="5">
    <source>
        <dbReference type="Proteomes" id="UP000481598"/>
    </source>
</evidence>
<gene>
    <name evidence="2" type="ORF">GT635_09385</name>
    <name evidence="3" type="ORF">KCJAJFAP_00554</name>
</gene>
<dbReference type="Proteomes" id="UP000481598">
    <property type="component" value="Unassembled WGS sequence"/>
</dbReference>
<organism evidence="2 5">
    <name type="scientific">Collinsella aerofaciens</name>
    <dbReference type="NCBI Taxonomy" id="74426"/>
    <lineage>
        <taxon>Bacteria</taxon>
        <taxon>Bacillati</taxon>
        <taxon>Actinomycetota</taxon>
        <taxon>Coriobacteriia</taxon>
        <taxon>Coriobacteriales</taxon>
        <taxon>Coriobacteriaceae</taxon>
        <taxon>Collinsella</taxon>
    </lineage>
</organism>
<sequence>MSSDNRTPRLHSFRIACAIASATLCATAIAQVAFSLKPAIEVLDNPVIADSPAYPALAISTLVPAVIGIATTILSAVLVWTIKSGDPFKKGSATCLKVLGILFVVQAATSLYAGSLKTSVSMFGGEGAVGAQEIASSFDWTSLVLGIVLFMLSQLFLYARELYLDSDEIA</sequence>
<dbReference type="STRING" id="74426.ERS852399_01317"/>
<dbReference type="AlphaFoldDB" id="A0A173ZU45"/>
<feature type="transmembrane region" description="Helical" evidence="1">
    <location>
        <begin position="94"/>
        <end position="113"/>
    </location>
</feature>
<keyword evidence="1" id="KW-0812">Transmembrane</keyword>
<evidence type="ECO:0000313" key="3">
    <source>
        <dbReference type="EMBL" id="VWL99300.1"/>
    </source>
</evidence>
<reference evidence="3 4" key="2">
    <citation type="submission" date="2019-10" db="EMBL/GenBank/DDBJ databases">
        <authorList>
            <person name="Wolf R A."/>
        </authorList>
    </citation>
    <scope>NUCLEOTIDE SEQUENCE [LARGE SCALE GENOMIC DNA]</scope>
    <source>
        <strain evidence="3">Collinsella_aerofaciens_MC2</strain>
    </source>
</reference>
<dbReference type="GeneID" id="92849766"/>
<accession>A0A173ZU45</accession>
<proteinExistence type="predicted"/>
<dbReference type="EMBL" id="CABWIE010000030">
    <property type="protein sequence ID" value="VWL99300.1"/>
    <property type="molecule type" value="Genomic_DNA"/>
</dbReference>
<dbReference type="Proteomes" id="UP000361836">
    <property type="component" value="Unassembled WGS sequence"/>
</dbReference>
<evidence type="ECO:0000313" key="4">
    <source>
        <dbReference type="Proteomes" id="UP000361836"/>
    </source>
</evidence>
<reference evidence="2 5" key="1">
    <citation type="journal article" date="2019" name="Nat. Med.">
        <title>A library of human gut bacterial isolates paired with longitudinal multiomics data enables mechanistic microbiome research.</title>
        <authorList>
            <person name="Poyet M."/>
            <person name="Groussin M."/>
            <person name="Gibbons S.M."/>
            <person name="Avila-Pacheco J."/>
            <person name="Jiang X."/>
            <person name="Kearney S.M."/>
            <person name="Perrotta A.R."/>
            <person name="Berdy B."/>
            <person name="Zhao S."/>
            <person name="Lieberman T.D."/>
            <person name="Swanson P.K."/>
            <person name="Smith M."/>
            <person name="Roesemann S."/>
            <person name="Alexander J.E."/>
            <person name="Rich S.A."/>
            <person name="Livny J."/>
            <person name="Vlamakis H."/>
            <person name="Clish C."/>
            <person name="Bullock K."/>
            <person name="Deik A."/>
            <person name="Scott J."/>
            <person name="Pierce K.A."/>
            <person name="Xavier R.J."/>
            <person name="Alm E.J."/>
        </authorList>
    </citation>
    <scope>NUCLEOTIDE SEQUENCE [LARGE SCALE GENOMIC DNA]</scope>
    <source>
        <strain evidence="2 5">BIOML-A10</strain>
    </source>
</reference>
<dbReference type="RefSeq" id="WP_006235293.1">
    <property type="nucleotide sequence ID" value="NZ_CAAKNU010000053.1"/>
</dbReference>
<feature type="transmembrane region" description="Helical" evidence="1">
    <location>
        <begin position="54"/>
        <end position="82"/>
    </location>
</feature>
<dbReference type="EMBL" id="WWTB01000026">
    <property type="protein sequence ID" value="MZJ86655.1"/>
    <property type="molecule type" value="Genomic_DNA"/>
</dbReference>
<keyword evidence="4" id="KW-1185">Reference proteome</keyword>
<evidence type="ECO:0000313" key="2">
    <source>
        <dbReference type="EMBL" id="MZJ86655.1"/>
    </source>
</evidence>
<evidence type="ECO:0000256" key="1">
    <source>
        <dbReference type="SAM" id="Phobius"/>
    </source>
</evidence>
<feature type="transmembrane region" description="Helical" evidence="1">
    <location>
        <begin position="140"/>
        <end position="159"/>
    </location>
</feature>
<keyword evidence="1" id="KW-0472">Membrane</keyword>